<proteinExistence type="predicted"/>
<comment type="caution">
    <text evidence="1">The sequence shown here is derived from an EMBL/GenBank/DDBJ whole genome shotgun (WGS) entry which is preliminary data.</text>
</comment>
<dbReference type="CDD" id="cd07822">
    <property type="entry name" value="SRPBCC_4"/>
    <property type="match status" value="1"/>
</dbReference>
<evidence type="ECO:0000313" key="2">
    <source>
        <dbReference type="Proteomes" id="UP001501570"/>
    </source>
</evidence>
<dbReference type="EMBL" id="BAABJQ010000026">
    <property type="protein sequence ID" value="GAA5196516.1"/>
    <property type="molecule type" value="Genomic_DNA"/>
</dbReference>
<protein>
    <recommendedName>
        <fullName evidence="3">SRPBCC domain-containing protein</fullName>
    </recommendedName>
</protein>
<dbReference type="InterPro" id="IPR019587">
    <property type="entry name" value="Polyketide_cyclase/dehydratase"/>
</dbReference>
<dbReference type="InterPro" id="IPR023393">
    <property type="entry name" value="START-like_dom_sf"/>
</dbReference>
<dbReference type="RefSeq" id="WP_345636233.1">
    <property type="nucleotide sequence ID" value="NZ_BAABJQ010000026.1"/>
</dbReference>
<gene>
    <name evidence="1" type="ORF">GCM10023322_65610</name>
</gene>
<sequence length="149" mass="15867">MPTTPFVRVHRDIAAPPELIWRVLTDFAGYPAWHPTLTVGAPVPEAVAGAQLRLTLTGGVAGDQAFTAEILEVRPPHRLVWSGGLPEVLLGRHTFALDALPGRGTRFTDTEEWTGTLAATVVAEHGAAITTEYQRAAAALAARCHTLTA</sequence>
<evidence type="ECO:0000313" key="1">
    <source>
        <dbReference type="EMBL" id="GAA5196516.1"/>
    </source>
</evidence>
<dbReference type="PANTHER" id="PTHR36166:SF1">
    <property type="entry name" value="SRPBCC DOMAIN-CONTAINING PROTEIN"/>
    <property type="match status" value="1"/>
</dbReference>
<dbReference type="PANTHER" id="PTHR36166">
    <property type="entry name" value="CHROMOSOME 9, WHOLE GENOME SHOTGUN SEQUENCE"/>
    <property type="match status" value="1"/>
</dbReference>
<evidence type="ECO:0008006" key="3">
    <source>
        <dbReference type="Google" id="ProtNLM"/>
    </source>
</evidence>
<dbReference type="Gene3D" id="3.30.530.20">
    <property type="match status" value="1"/>
</dbReference>
<keyword evidence="2" id="KW-1185">Reference proteome</keyword>
<dbReference type="Pfam" id="PF10604">
    <property type="entry name" value="Polyketide_cyc2"/>
    <property type="match status" value="1"/>
</dbReference>
<organism evidence="1 2">
    <name type="scientific">Rugosimonospora acidiphila</name>
    <dbReference type="NCBI Taxonomy" id="556531"/>
    <lineage>
        <taxon>Bacteria</taxon>
        <taxon>Bacillati</taxon>
        <taxon>Actinomycetota</taxon>
        <taxon>Actinomycetes</taxon>
        <taxon>Micromonosporales</taxon>
        <taxon>Micromonosporaceae</taxon>
        <taxon>Rugosimonospora</taxon>
    </lineage>
</organism>
<accession>A0ABP9SKB9</accession>
<name>A0ABP9SKB9_9ACTN</name>
<dbReference type="Proteomes" id="UP001501570">
    <property type="component" value="Unassembled WGS sequence"/>
</dbReference>
<reference evidence="2" key="1">
    <citation type="journal article" date="2019" name="Int. J. Syst. Evol. Microbiol.">
        <title>The Global Catalogue of Microorganisms (GCM) 10K type strain sequencing project: providing services to taxonomists for standard genome sequencing and annotation.</title>
        <authorList>
            <consortium name="The Broad Institute Genomics Platform"/>
            <consortium name="The Broad Institute Genome Sequencing Center for Infectious Disease"/>
            <person name="Wu L."/>
            <person name="Ma J."/>
        </authorList>
    </citation>
    <scope>NUCLEOTIDE SEQUENCE [LARGE SCALE GENOMIC DNA]</scope>
    <source>
        <strain evidence="2">JCM 18304</strain>
    </source>
</reference>
<dbReference type="SUPFAM" id="SSF55961">
    <property type="entry name" value="Bet v1-like"/>
    <property type="match status" value="1"/>
</dbReference>